<evidence type="ECO:0000313" key="4">
    <source>
        <dbReference type="Proteomes" id="UP001056291"/>
    </source>
</evidence>
<dbReference type="EMBL" id="CP098747">
    <property type="protein sequence ID" value="USG59967.1"/>
    <property type="molecule type" value="Genomic_DNA"/>
</dbReference>
<dbReference type="NCBIfam" id="NF007141">
    <property type="entry name" value="PRK09585.1-5"/>
    <property type="match status" value="1"/>
</dbReference>
<comment type="pathway">
    <text evidence="2">Cell wall biogenesis; peptidoglycan recycling.</text>
</comment>
<dbReference type="EC" id="2.7.1.170" evidence="2"/>
<dbReference type="InterPro" id="IPR043129">
    <property type="entry name" value="ATPase_NBD"/>
</dbReference>
<dbReference type="SUPFAM" id="SSF53067">
    <property type="entry name" value="Actin-like ATPase domain"/>
    <property type="match status" value="1"/>
</dbReference>
<evidence type="ECO:0000313" key="3">
    <source>
        <dbReference type="EMBL" id="USG59967.1"/>
    </source>
</evidence>
<keyword evidence="2" id="KW-0547">Nucleotide-binding</keyword>
<proteinExistence type="inferred from homology"/>
<organism evidence="3 4">
    <name type="scientific">Sneathiella marina</name>
    <dbReference type="NCBI Taxonomy" id="2950108"/>
    <lineage>
        <taxon>Bacteria</taxon>
        <taxon>Pseudomonadati</taxon>
        <taxon>Pseudomonadota</taxon>
        <taxon>Alphaproteobacteria</taxon>
        <taxon>Sneathiellales</taxon>
        <taxon>Sneathiellaceae</taxon>
        <taxon>Sneathiella</taxon>
    </lineage>
</organism>
<dbReference type="Pfam" id="PF03702">
    <property type="entry name" value="AnmK"/>
    <property type="match status" value="1"/>
</dbReference>
<sequence>MAQNWQDNGSNHSFTVIGLMSGTSLDGIDAALIKTDGVQVFEHGPVCSTTYETEFRDKLRTCLGQQTASADLIADFTRIQSDIVQDLLARNGLTPADINLIGFHGQTIFHDPANRITVQIGDGQLMADLTGIDTIAGFRVEDVAAGGEGAPFAPLYHQALSRGLDGPLAVLNLGGVGNVTYIEGDTVLAFDTGPANALVDDWVLRHTGRTYDEDGRLAATGTVNMQVLEQLMDHPYFDIAPPKSLDRDQFPTAAVQGLSLEDGAATLLRFTSESIRKSLAHLPAPPKRWLLTGGGRKNPELIRLISEAVAAPVGPVEDVGWRGDDLEAEAFAFLAVRSLKGLPLSLPTTTGVPKPMTGGTLYAASSSRLSSAG</sequence>
<feature type="binding site" evidence="2">
    <location>
        <begin position="22"/>
        <end position="29"/>
    </location>
    <ligand>
        <name>ATP</name>
        <dbReference type="ChEBI" id="CHEBI:30616"/>
    </ligand>
</feature>
<keyword evidence="2 3" id="KW-0418">Kinase</keyword>
<reference evidence="3" key="1">
    <citation type="submission" date="2022-06" db="EMBL/GenBank/DDBJ databases">
        <title>Sneathiella actinostolidae sp. nov., isolated from a sea anemonein the Western Pacific Ocean.</title>
        <authorList>
            <person name="Wei M.J."/>
        </authorList>
    </citation>
    <scope>NUCLEOTIDE SEQUENCE</scope>
    <source>
        <strain evidence="3">PHK-P5</strain>
    </source>
</reference>
<protein>
    <recommendedName>
        <fullName evidence="2">Anhydro-N-acetylmuramic acid kinase</fullName>
        <ecNumber evidence="2">2.7.1.170</ecNumber>
    </recommendedName>
    <alternativeName>
        <fullName evidence="2">AnhMurNAc kinase</fullName>
    </alternativeName>
</protein>
<dbReference type="PANTHER" id="PTHR30605:SF0">
    <property type="entry name" value="ANHYDRO-N-ACETYLMURAMIC ACID KINASE"/>
    <property type="match status" value="1"/>
</dbReference>
<keyword evidence="2" id="KW-0067">ATP-binding</keyword>
<accession>A0ABY4VYG1</accession>
<keyword evidence="4" id="KW-1185">Reference proteome</keyword>
<keyword evidence="1 2" id="KW-0119">Carbohydrate metabolism</keyword>
<name>A0ABY4VYG1_9PROT</name>
<dbReference type="Proteomes" id="UP001056291">
    <property type="component" value="Chromosome"/>
</dbReference>
<dbReference type="GO" id="GO:0016301">
    <property type="term" value="F:kinase activity"/>
    <property type="evidence" value="ECO:0007669"/>
    <property type="project" value="UniProtKB-KW"/>
</dbReference>
<dbReference type="HAMAP" id="MF_01270">
    <property type="entry name" value="AnhMurNAc_kinase"/>
    <property type="match status" value="1"/>
</dbReference>
<keyword evidence="2 3" id="KW-0808">Transferase</keyword>
<comment type="similarity">
    <text evidence="2">Belongs to the anhydro-N-acetylmuramic acid kinase family.</text>
</comment>
<comment type="catalytic activity">
    <reaction evidence="2">
        <text>1,6-anhydro-N-acetyl-beta-muramate + ATP + H2O = N-acetyl-D-muramate 6-phosphate + ADP + H(+)</text>
        <dbReference type="Rhea" id="RHEA:24952"/>
        <dbReference type="ChEBI" id="CHEBI:15377"/>
        <dbReference type="ChEBI" id="CHEBI:15378"/>
        <dbReference type="ChEBI" id="CHEBI:30616"/>
        <dbReference type="ChEBI" id="CHEBI:58690"/>
        <dbReference type="ChEBI" id="CHEBI:58722"/>
        <dbReference type="ChEBI" id="CHEBI:456216"/>
        <dbReference type="EC" id="2.7.1.170"/>
    </reaction>
</comment>
<dbReference type="Gene3D" id="3.30.420.40">
    <property type="match status" value="2"/>
</dbReference>
<comment type="pathway">
    <text evidence="2">Amino-sugar metabolism; 1,6-anhydro-N-acetylmuramate degradation.</text>
</comment>
<dbReference type="InterPro" id="IPR005338">
    <property type="entry name" value="Anhydro_N_Ac-Mur_kinase"/>
</dbReference>
<dbReference type="PANTHER" id="PTHR30605">
    <property type="entry name" value="ANHYDRO-N-ACETYLMURAMIC ACID KINASE"/>
    <property type="match status" value="1"/>
</dbReference>
<dbReference type="RefSeq" id="WP_251932738.1">
    <property type="nucleotide sequence ID" value="NZ_CP098747.1"/>
</dbReference>
<comment type="function">
    <text evidence="2">Catalyzes the specific phosphorylation of 1,6-anhydro-N-acetylmuramic acid (anhMurNAc) with the simultaneous cleavage of the 1,6-anhydro ring, generating MurNAc-6-P. Is required for the utilization of anhMurNAc either imported from the medium or derived from its own cell wall murein, and thus plays a role in cell wall recycling.</text>
</comment>
<evidence type="ECO:0000256" key="2">
    <source>
        <dbReference type="HAMAP-Rule" id="MF_01270"/>
    </source>
</evidence>
<gene>
    <name evidence="2" type="primary">anmK</name>
    <name evidence="3" type="ORF">NBZ79_12345</name>
</gene>
<evidence type="ECO:0000256" key="1">
    <source>
        <dbReference type="ARBA" id="ARBA00023277"/>
    </source>
</evidence>